<evidence type="ECO:0000313" key="2">
    <source>
        <dbReference type="EMBL" id="MBI0555750.1"/>
    </source>
</evidence>
<dbReference type="EMBL" id="CP003415">
    <property type="protein sequence ID" value="AFI88590.1"/>
    <property type="molecule type" value="Genomic_DNA"/>
</dbReference>
<dbReference type="RefSeq" id="WP_014698605.1">
    <property type="nucleotide sequence ID" value="NC_017845.1"/>
</dbReference>
<dbReference type="HOGENOM" id="CLU_1501223_0_0_6"/>
<evidence type="ECO:0000313" key="1">
    <source>
        <dbReference type="EMBL" id="AFI88590.1"/>
    </source>
</evidence>
<reference evidence="4" key="3">
    <citation type="submission" date="2023-07" db="EMBL/GenBank/DDBJ databases">
        <title>Identification of Pectobacterium versatile causing blackleg of potato from New York State with a whole genome sequencing approach.</title>
        <authorList>
            <person name="Ma X."/>
            <person name="Swingle B."/>
        </authorList>
    </citation>
    <scope>NUCLEOTIDE SEQUENCE [LARGE SCALE GENOMIC DNA]</scope>
    <source>
        <strain evidence="4">NY1588A</strain>
    </source>
</reference>
<sequence>MMHCYFFLAGNLRYTADAAAKSAAGIGVPTFITLPKRHGFITCLLLGDACAYLSMVAQAGAPQGAPGYVVTGYANPVWATTIEVGVSGGSDTLLTTEAALWLRSFPFSTRNLSFFLRGYIMYDPTPLTLEELVDHCRALAYAIIELDNALAKELLIFILWERLNQLNDALQAEVADDE</sequence>
<reference evidence="1" key="2">
    <citation type="submission" date="2012-03" db="EMBL/GenBank/DDBJ databases">
        <authorList>
            <person name="Koskinen P."/>
            <person name="Laine P."/>
            <person name="Niemi O."/>
            <person name="Nykyri J."/>
            <person name="Harjunpaa H."/>
            <person name="Auvinen P."/>
            <person name="Paulin L."/>
            <person name="Pirhonen M."/>
            <person name="Palva T."/>
            <person name="Holm L."/>
        </authorList>
    </citation>
    <scope>NUCLEOTIDE SEQUENCE</scope>
    <source>
        <strain evidence="1">SCC3193</strain>
    </source>
</reference>
<protein>
    <submittedName>
        <fullName evidence="2">Ash family protein</fullName>
    </submittedName>
</protein>
<dbReference type="AlphaFoldDB" id="A0A0H3I423"/>
<proteinExistence type="predicted"/>
<dbReference type="eggNOG" id="ENOG5032W23">
    <property type="taxonomic scope" value="Bacteria"/>
</dbReference>
<evidence type="ECO:0000313" key="3">
    <source>
        <dbReference type="Proteomes" id="UP000008044"/>
    </source>
</evidence>
<keyword evidence="4" id="KW-1185">Reference proteome</keyword>
<reference evidence="2" key="4">
    <citation type="submission" date="2024-05" db="EMBL/GenBank/DDBJ databases">
        <title>Identification of Pectobacterium versatile causing blackleg of potato from New York State with a whole genome sequencing approach.</title>
        <authorList>
            <person name="Ma X."/>
            <person name="Swingle B."/>
        </authorList>
    </citation>
    <scope>NUCLEOTIDE SEQUENCE</scope>
    <source>
        <strain evidence="2">NY1588A</strain>
    </source>
</reference>
<dbReference type="PATRIC" id="fig|1166016.3.peg.470"/>
<gene>
    <name evidence="1" type="ordered locus">W5S_0464</name>
    <name evidence="2" type="ORF">F6Q06_14810</name>
</gene>
<organism evidence="1 3">
    <name type="scientific">Pectobacterium parmentieri</name>
    <dbReference type="NCBI Taxonomy" id="1905730"/>
    <lineage>
        <taxon>Bacteria</taxon>
        <taxon>Pseudomonadati</taxon>
        <taxon>Pseudomonadota</taxon>
        <taxon>Gammaproteobacteria</taxon>
        <taxon>Enterobacterales</taxon>
        <taxon>Pectobacteriaceae</taxon>
        <taxon>Pectobacterium</taxon>
    </lineage>
</organism>
<dbReference type="EMBL" id="WABS01000029">
    <property type="protein sequence ID" value="MBI0555750.1"/>
    <property type="molecule type" value="Genomic_DNA"/>
</dbReference>
<dbReference type="Proteomes" id="UP001194579">
    <property type="component" value="Unassembled WGS sequence"/>
</dbReference>
<dbReference type="KEGG" id="pec:W5S_0464"/>
<evidence type="ECO:0000313" key="4">
    <source>
        <dbReference type="Proteomes" id="UP001194579"/>
    </source>
</evidence>
<reference evidence="1 3" key="1">
    <citation type="journal article" date="2012" name="J. Bacteriol.">
        <title>Genome sequence of Pectobacterium sp. strain SCC3193.</title>
        <authorList>
            <person name="Koskinen J.P."/>
            <person name="Laine P."/>
            <person name="Niemi O."/>
            <person name="Nykyri J."/>
            <person name="Harjunpaa H."/>
            <person name="Auvinen P."/>
            <person name="Paulin L."/>
            <person name="Pirhonen M."/>
            <person name="Palva T."/>
            <person name="Holm L."/>
        </authorList>
    </citation>
    <scope>NUCLEOTIDE SEQUENCE [LARGE SCALE GENOMIC DNA]</scope>
    <source>
        <strain evidence="1 3">SCC3193</strain>
    </source>
</reference>
<dbReference type="InterPro" id="IPR018880">
    <property type="entry name" value="Phage_P4_Ash"/>
</dbReference>
<dbReference type="Pfam" id="PF10554">
    <property type="entry name" value="Phage_ASH"/>
    <property type="match status" value="1"/>
</dbReference>
<dbReference type="STRING" id="1905730.W5S_0464"/>
<accession>A0A0H3I423</accession>
<dbReference type="Proteomes" id="UP000008044">
    <property type="component" value="Chromosome"/>
</dbReference>
<name>A0A0H3I423_PECPM</name>